<dbReference type="GO" id="GO:0016020">
    <property type="term" value="C:membrane"/>
    <property type="evidence" value="ECO:0007669"/>
    <property type="project" value="TreeGrafter"/>
</dbReference>
<dbReference type="GO" id="GO:0005737">
    <property type="term" value="C:cytoplasm"/>
    <property type="evidence" value="ECO:0007669"/>
    <property type="project" value="TreeGrafter"/>
</dbReference>
<keyword evidence="11" id="KW-0482">Metalloprotease</keyword>
<organism evidence="17 18">
    <name type="scientific">Thermobifida fusca TM51</name>
    <dbReference type="NCBI Taxonomy" id="1169414"/>
    <lineage>
        <taxon>Bacteria</taxon>
        <taxon>Bacillati</taxon>
        <taxon>Actinomycetota</taxon>
        <taxon>Actinomycetes</taxon>
        <taxon>Streptosporangiales</taxon>
        <taxon>Nocardiopsidaceae</taxon>
        <taxon>Thermobifida</taxon>
    </lineage>
</organism>
<evidence type="ECO:0000313" key="18">
    <source>
        <dbReference type="Proteomes" id="UP000014184"/>
    </source>
</evidence>
<dbReference type="FunFam" id="1.10.390.10:FF:000004">
    <property type="entry name" value="Aminopeptidase N"/>
    <property type="match status" value="1"/>
</dbReference>
<dbReference type="GO" id="GO:0043171">
    <property type="term" value="P:peptide catabolic process"/>
    <property type="evidence" value="ECO:0007669"/>
    <property type="project" value="TreeGrafter"/>
</dbReference>
<keyword evidence="6 17" id="KW-0031">Aminopeptidase</keyword>
<evidence type="ECO:0000313" key="17">
    <source>
        <dbReference type="EMBL" id="EOR70688.1"/>
    </source>
</evidence>
<dbReference type="PANTHER" id="PTHR11533">
    <property type="entry name" value="PROTEASE M1 ZINC METALLOPROTEASE"/>
    <property type="match status" value="1"/>
</dbReference>
<keyword evidence="7" id="KW-0645">Protease</keyword>
<evidence type="ECO:0000256" key="13">
    <source>
        <dbReference type="ARBA" id="ARBA00031533"/>
    </source>
</evidence>
<comment type="cofactor">
    <cofactor evidence="2">
        <name>Zn(2+)</name>
        <dbReference type="ChEBI" id="CHEBI:29105"/>
    </cofactor>
</comment>
<dbReference type="AlphaFoldDB" id="A0A9P2T9G4"/>
<dbReference type="GO" id="GO:0005615">
    <property type="term" value="C:extracellular space"/>
    <property type="evidence" value="ECO:0007669"/>
    <property type="project" value="TreeGrafter"/>
</dbReference>
<accession>A0A9P2T9G4</accession>
<comment type="catalytic activity">
    <reaction evidence="1">
        <text>Release of an N-terminal amino acid, Xaa-|-Yaa- from a peptide, amide or arylamide. Xaa is preferably Ala, but may be most amino acids including Pro (slow action). When a terminal hydrophobic residue is followed by a prolyl residue, the two may be released as an intact Xaa-Pro dipeptide.</text>
        <dbReference type="EC" id="3.4.11.2"/>
    </reaction>
</comment>
<evidence type="ECO:0000256" key="1">
    <source>
        <dbReference type="ARBA" id="ARBA00000098"/>
    </source>
</evidence>
<evidence type="ECO:0000259" key="14">
    <source>
        <dbReference type="Pfam" id="PF01433"/>
    </source>
</evidence>
<evidence type="ECO:0000256" key="7">
    <source>
        <dbReference type="ARBA" id="ARBA00022670"/>
    </source>
</evidence>
<evidence type="ECO:0000256" key="12">
    <source>
        <dbReference type="ARBA" id="ARBA00029811"/>
    </source>
</evidence>
<name>A0A9P2T9G4_THEFU</name>
<dbReference type="InterPro" id="IPR014782">
    <property type="entry name" value="Peptidase_M1_dom"/>
</dbReference>
<dbReference type="CDD" id="cd09602">
    <property type="entry name" value="M1_APN"/>
    <property type="match status" value="1"/>
</dbReference>
<dbReference type="NCBIfam" id="TIGR02412">
    <property type="entry name" value="pepN_strep_liv"/>
    <property type="match status" value="1"/>
</dbReference>
<evidence type="ECO:0000256" key="10">
    <source>
        <dbReference type="ARBA" id="ARBA00022833"/>
    </source>
</evidence>
<dbReference type="PANTHER" id="PTHR11533:SF174">
    <property type="entry name" value="PUROMYCIN-SENSITIVE AMINOPEPTIDASE-RELATED"/>
    <property type="match status" value="1"/>
</dbReference>
<keyword evidence="18" id="KW-1185">Reference proteome</keyword>
<dbReference type="InterPro" id="IPR050344">
    <property type="entry name" value="Peptidase_M1_aminopeptidases"/>
</dbReference>
<comment type="caution">
    <text evidence="17">The sequence shown here is derived from an EMBL/GenBank/DDBJ whole genome shotgun (WGS) entry which is preliminary data.</text>
</comment>
<dbReference type="InterPro" id="IPR045357">
    <property type="entry name" value="Aminopeptidase_N-like_N"/>
</dbReference>
<dbReference type="GO" id="GO:0008270">
    <property type="term" value="F:zinc ion binding"/>
    <property type="evidence" value="ECO:0007669"/>
    <property type="project" value="InterPro"/>
</dbReference>
<dbReference type="EC" id="3.4.11.2" evidence="4"/>
<feature type="domain" description="ERAP1-like C-terminal" evidence="15">
    <location>
        <begin position="551"/>
        <end position="860"/>
    </location>
</feature>
<dbReference type="Pfam" id="PF17900">
    <property type="entry name" value="Peptidase_M1_N"/>
    <property type="match status" value="1"/>
</dbReference>
<dbReference type="SUPFAM" id="SSF55486">
    <property type="entry name" value="Metalloproteases ('zincins'), catalytic domain"/>
    <property type="match status" value="1"/>
</dbReference>
<comment type="similarity">
    <text evidence="3">Belongs to the peptidase M1 family.</text>
</comment>
<dbReference type="EMBL" id="AOSG01000061">
    <property type="protein sequence ID" value="EOR70688.1"/>
    <property type="molecule type" value="Genomic_DNA"/>
</dbReference>
<keyword evidence="9" id="KW-0378">Hydrolase</keyword>
<reference evidence="17 18" key="1">
    <citation type="journal article" date="2013" name="Genome Announc.">
        <title>Draft Genome Sequence of the Lignocellulose Decomposer Thermobifida fusca Strain TM51.</title>
        <authorList>
            <person name="Toth A."/>
            <person name="Barna T."/>
            <person name="Nagy I."/>
            <person name="Horvath B."/>
            <person name="Nagy I."/>
            <person name="Tancsics A."/>
            <person name="Kriszt B."/>
            <person name="Baka E."/>
            <person name="Fekete C."/>
            <person name="Kukolya J."/>
        </authorList>
    </citation>
    <scope>NUCLEOTIDE SEQUENCE [LARGE SCALE GENOMIC DNA]</scope>
    <source>
        <strain evidence="17 18">TM51</strain>
    </source>
</reference>
<gene>
    <name evidence="17" type="ORF">TM51_11330</name>
</gene>
<evidence type="ECO:0000256" key="6">
    <source>
        <dbReference type="ARBA" id="ARBA00022438"/>
    </source>
</evidence>
<evidence type="ECO:0000259" key="15">
    <source>
        <dbReference type="Pfam" id="PF11838"/>
    </source>
</evidence>
<evidence type="ECO:0000256" key="4">
    <source>
        <dbReference type="ARBA" id="ARBA00012564"/>
    </source>
</evidence>
<dbReference type="InterPro" id="IPR001930">
    <property type="entry name" value="Peptidase_M1"/>
</dbReference>
<keyword evidence="8" id="KW-0479">Metal-binding</keyword>
<dbReference type="Gene3D" id="1.10.390.10">
    <property type="entry name" value="Neutral Protease Domain 2"/>
    <property type="match status" value="1"/>
</dbReference>
<sequence>MALRPLSVSTPTAATTIGTETGWEGSVVAGNLTREEARERARILRVDSYAVELDLTSSDQTFTSTTVVRFHCSEPGAASFIDLVAPTVREVTLNGVALDPAEVFNGERITLPDLRSDNELRVVADAAYMRTGEGLHRFVDPVDGNVYLYSQFETADAQRMYACFDQPDLKATFELTVLAPADFEVVSNTAPDVVREPVPGSTAVRWHFPPTPRISTYITALVAGPYHVVRDEHDGIPLGVYCRASLAQYLDADAILEVTKQGFDFFHQLFGVRYPFGKYDQLFVPEFNAGAMENAGAVTFLEDYVFRSRVTDARYERRAETILHEMAHMWFGNLVTMRWWDDLWLNESFATFASVYCQAQATKWRDAWTTFANVEKAWALRQDQLPSTHPIAADIPDIQAVEVNFDGITYAKGASVLKQLVAYVGVEEFFSGVRAYFAEHAWGNTELSDLLAKLEEASGRDLSRWSREWLETAGVNTMRPEFEVGPDGTFTSFAVLQEAPADHPTLRSHRLAIGLYDRTDQGIVRRDRVELDVSGERTEVPELVGKRQPDLVLLNDDDLTFIKLRLDEQSLRTVVESAGEIVESLPRALVFAAAWDMTRDGEMPARDYVRLVSRNLAGVRDVAVAQTLQRQAVSALIHYVSPEWQEEGFNLLASRLRELLTSAAPGSDLQLAYAHGFAETARAPEHLSLLRGIYEGAIEVEGLKVDTDLRWALLRRLVAAGAAGEAEINAELERDPTAAGERAAAGCRAAIPTAEAKAAAWERITSGTLANAEFRATLGGFVEPAHAELLRPYVDRYFGQLADAWAKWTAEFAQTFTEFAYPGYLIEEETLRRTDAYLETENPVPALRRLLLEGRAGVERALHARAQDAAAAH</sequence>
<dbReference type="SUPFAM" id="SSF63737">
    <property type="entry name" value="Leukotriene A4 hydrolase N-terminal domain"/>
    <property type="match status" value="1"/>
</dbReference>
<dbReference type="PRINTS" id="PR00756">
    <property type="entry name" value="ALADIPTASE"/>
</dbReference>
<feature type="domain" description="Aminopeptidase N-like N-terminal" evidence="16">
    <location>
        <begin position="49"/>
        <end position="218"/>
    </location>
</feature>
<feature type="domain" description="Peptidase M1 membrane alanine aminopeptidase" evidence="14">
    <location>
        <begin position="256"/>
        <end position="469"/>
    </location>
</feature>
<evidence type="ECO:0000256" key="9">
    <source>
        <dbReference type="ARBA" id="ARBA00022801"/>
    </source>
</evidence>
<dbReference type="Gene3D" id="2.60.40.1730">
    <property type="entry name" value="tricorn interacting facor f3 domain"/>
    <property type="match status" value="1"/>
</dbReference>
<evidence type="ECO:0000256" key="11">
    <source>
        <dbReference type="ARBA" id="ARBA00023049"/>
    </source>
</evidence>
<dbReference type="GO" id="GO:0042277">
    <property type="term" value="F:peptide binding"/>
    <property type="evidence" value="ECO:0007669"/>
    <property type="project" value="TreeGrafter"/>
</dbReference>
<evidence type="ECO:0000256" key="5">
    <source>
        <dbReference type="ARBA" id="ARBA00015611"/>
    </source>
</evidence>
<dbReference type="Proteomes" id="UP000014184">
    <property type="component" value="Unassembled WGS sequence"/>
</dbReference>
<evidence type="ECO:0000256" key="8">
    <source>
        <dbReference type="ARBA" id="ARBA00022723"/>
    </source>
</evidence>
<dbReference type="FunFam" id="2.60.40.1730:FF:000010">
    <property type="entry name" value="Putative aminopeptidase N"/>
    <property type="match status" value="1"/>
</dbReference>
<protein>
    <recommendedName>
        <fullName evidence="5">Aminopeptidase N</fullName>
        <ecNumber evidence="4">3.4.11.2</ecNumber>
    </recommendedName>
    <alternativeName>
        <fullName evidence="12">Alanine aminopeptidase</fullName>
    </alternativeName>
    <alternativeName>
        <fullName evidence="13">Lysyl aminopeptidase</fullName>
    </alternativeName>
</protein>
<dbReference type="InterPro" id="IPR042097">
    <property type="entry name" value="Aminopeptidase_N-like_N_sf"/>
</dbReference>
<dbReference type="GO" id="GO:0016285">
    <property type="term" value="F:alanyl aminopeptidase activity"/>
    <property type="evidence" value="ECO:0007669"/>
    <property type="project" value="UniProtKB-EC"/>
</dbReference>
<dbReference type="InterPro" id="IPR012778">
    <property type="entry name" value="Pept_M1_aminopeptidase"/>
</dbReference>
<dbReference type="GO" id="GO:0070006">
    <property type="term" value="F:metalloaminopeptidase activity"/>
    <property type="evidence" value="ECO:0007669"/>
    <property type="project" value="TreeGrafter"/>
</dbReference>
<dbReference type="GO" id="GO:0006508">
    <property type="term" value="P:proteolysis"/>
    <property type="evidence" value="ECO:0007669"/>
    <property type="project" value="UniProtKB-KW"/>
</dbReference>
<dbReference type="InterPro" id="IPR027268">
    <property type="entry name" value="Peptidase_M4/M1_CTD_sf"/>
</dbReference>
<evidence type="ECO:0000259" key="16">
    <source>
        <dbReference type="Pfam" id="PF17900"/>
    </source>
</evidence>
<evidence type="ECO:0000256" key="3">
    <source>
        <dbReference type="ARBA" id="ARBA00010136"/>
    </source>
</evidence>
<evidence type="ECO:0000256" key="2">
    <source>
        <dbReference type="ARBA" id="ARBA00001947"/>
    </source>
</evidence>
<dbReference type="InterPro" id="IPR024571">
    <property type="entry name" value="ERAP1-like_C_dom"/>
</dbReference>
<keyword evidence="10" id="KW-0862">Zinc</keyword>
<proteinExistence type="inferred from homology"/>
<dbReference type="Pfam" id="PF11838">
    <property type="entry name" value="ERAP1_C"/>
    <property type="match status" value="1"/>
</dbReference>
<dbReference type="Pfam" id="PF01433">
    <property type="entry name" value="Peptidase_M1"/>
    <property type="match status" value="1"/>
</dbReference>